<dbReference type="InterPro" id="IPR042213">
    <property type="entry name" value="NBD_C_sf"/>
</dbReference>
<dbReference type="InterPro" id="IPR010737">
    <property type="entry name" value="4-carb_acid_sugar_kinase_N"/>
</dbReference>
<dbReference type="Gene3D" id="3.40.50.10840">
    <property type="entry name" value="Putative sugar-binding, N-terminal domain"/>
    <property type="match status" value="1"/>
</dbReference>
<dbReference type="GO" id="GO:0016301">
    <property type="term" value="F:kinase activity"/>
    <property type="evidence" value="ECO:0007669"/>
    <property type="project" value="UniProtKB-KW"/>
</dbReference>
<dbReference type="OrthoDB" id="153193at2"/>
<evidence type="ECO:0000259" key="8">
    <source>
        <dbReference type="Pfam" id="PF17042"/>
    </source>
</evidence>
<keyword evidence="2" id="KW-0808">Transferase</keyword>
<evidence type="ECO:0000313" key="9">
    <source>
        <dbReference type="EMBL" id="RIP37001.1"/>
    </source>
</evidence>
<feature type="domain" description="Four-carbon acid sugar kinase nucleotide binding" evidence="8">
    <location>
        <begin position="287"/>
        <end position="447"/>
    </location>
</feature>
<dbReference type="AlphaFoldDB" id="A0A3A0W3F5"/>
<dbReference type="Gene3D" id="3.40.980.20">
    <property type="entry name" value="Four-carbon acid sugar kinase, nucleotide binding domain"/>
    <property type="match status" value="1"/>
</dbReference>
<evidence type="ECO:0000259" key="7">
    <source>
        <dbReference type="Pfam" id="PF07005"/>
    </source>
</evidence>
<dbReference type="SUPFAM" id="SSF142764">
    <property type="entry name" value="YgbK-like"/>
    <property type="match status" value="1"/>
</dbReference>
<sequence length="460" mass="52172">MLTNEKINTTINDHIDKGLDKFNYKIIVLDDDPTGTQTVKDLPVYTEWSQELIEDGFKQDNAMFYILTNSRALNEEQTIELHQQISKNIEAISRKLGHPYIVVSRGDSTLRGHFYIEPKVLSETTVQQFDAVFYLPEFFEGNRFTYHGTHYLKEGEHYIPISQSEFADDTTFGFEATTMADFIEEKSIGEVRAQDVYHIDLDTLRQRDQAVIWDIFESVSHFDAVVVDALNDEDMDYFVSCLTAFLNVSNKRFMFRTAASFVKSMCQTPGEIINLNEHSTNDHGGIIIVGSHVKKTSAQLNHLIEHTTIKSIEFDVTQVTKASLMDYIQQQVQSIETLITQRQDVVIYTSRDVIRTEDLQNNLSISTNISNALVEIVQGLTVQPRFIIAKGGITSSDVATKGLNIKKAMVIGQITQGVPVWLTGDEAKYNSMPYVIFPGNIGEESTLTEVYQINSQDRDK</sequence>
<dbReference type="Pfam" id="PF07005">
    <property type="entry name" value="SBD_N"/>
    <property type="match status" value="1"/>
</dbReference>
<proteinExistence type="inferred from homology"/>
<dbReference type="GO" id="GO:0005524">
    <property type="term" value="F:ATP binding"/>
    <property type="evidence" value="ECO:0007669"/>
    <property type="project" value="UniProtKB-KW"/>
</dbReference>
<evidence type="ECO:0000256" key="3">
    <source>
        <dbReference type="ARBA" id="ARBA00022741"/>
    </source>
</evidence>
<dbReference type="InterPro" id="IPR031475">
    <property type="entry name" value="NBD_C"/>
</dbReference>
<comment type="similarity">
    <text evidence="1">Belongs to the four-carbon acid sugar kinase family.</text>
</comment>
<evidence type="ECO:0000256" key="4">
    <source>
        <dbReference type="ARBA" id="ARBA00022777"/>
    </source>
</evidence>
<dbReference type="Pfam" id="PF17042">
    <property type="entry name" value="NBD_C"/>
    <property type="match status" value="1"/>
</dbReference>
<keyword evidence="6" id="KW-0119">Carbohydrate metabolism</keyword>
<evidence type="ECO:0000313" key="10">
    <source>
        <dbReference type="Proteomes" id="UP000265541"/>
    </source>
</evidence>
<evidence type="ECO:0000256" key="1">
    <source>
        <dbReference type="ARBA" id="ARBA00005715"/>
    </source>
</evidence>
<keyword evidence="3" id="KW-0547">Nucleotide-binding</keyword>
<name>A0A3A0W3F5_STAGA</name>
<dbReference type="EMBL" id="QYJN01000001">
    <property type="protein sequence ID" value="RIP37001.1"/>
    <property type="molecule type" value="Genomic_DNA"/>
</dbReference>
<dbReference type="Proteomes" id="UP000265541">
    <property type="component" value="Unassembled WGS sequence"/>
</dbReference>
<feature type="domain" description="Four-carbon acid sugar kinase N-terminal" evidence="7">
    <location>
        <begin position="26"/>
        <end position="264"/>
    </location>
</feature>
<dbReference type="InterPro" id="IPR037051">
    <property type="entry name" value="4-carb_acid_sugar_kinase_N_sf"/>
</dbReference>
<gene>
    <name evidence="9" type="ORF">BUZ14_00205</name>
</gene>
<keyword evidence="4" id="KW-0418">Kinase</keyword>
<reference evidence="9 10" key="1">
    <citation type="journal article" date="2016" name="Front. Microbiol.">
        <title>Comprehensive Phylogenetic Analysis of Bovine Non-aureus Staphylococci Species Based on Whole-Genome Sequencing.</title>
        <authorList>
            <person name="Naushad S."/>
            <person name="Barkema H.W."/>
            <person name="Luby C."/>
            <person name="Condas L.A."/>
            <person name="Nobrega D.B."/>
            <person name="Carson D.A."/>
            <person name="De Buck J."/>
        </authorList>
    </citation>
    <scope>NUCLEOTIDE SEQUENCE [LARGE SCALE GENOMIC DNA]</scope>
    <source>
        <strain evidence="9 10">SNUC 4781</strain>
    </source>
</reference>
<comment type="caution">
    <text evidence="9">The sequence shown here is derived from an EMBL/GenBank/DDBJ whole genome shotgun (WGS) entry which is preliminary data.</text>
</comment>
<dbReference type="RefSeq" id="WP_119483816.1">
    <property type="nucleotide sequence ID" value="NZ_QYJN01000001.1"/>
</dbReference>
<evidence type="ECO:0000256" key="2">
    <source>
        <dbReference type="ARBA" id="ARBA00022679"/>
    </source>
</evidence>
<accession>A0A3A0W3F5</accession>
<evidence type="ECO:0008006" key="11">
    <source>
        <dbReference type="Google" id="ProtNLM"/>
    </source>
</evidence>
<protein>
    <recommendedName>
        <fullName evidence="11">Hydroxyacid dehydrogenase</fullName>
    </recommendedName>
</protein>
<organism evidence="9 10">
    <name type="scientific">Staphylococcus gallinarum</name>
    <dbReference type="NCBI Taxonomy" id="1293"/>
    <lineage>
        <taxon>Bacteria</taxon>
        <taxon>Bacillati</taxon>
        <taxon>Bacillota</taxon>
        <taxon>Bacilli</taxon>
        <taxon>Bacillales</taxon>
        <taxon>Staphylococcaceae</taxon>
        <taxon>Staphylococcus</taxon>
    </lineage>
</organism>
<keyword evidence="5" id="KW-0067">ATP-binding</keyword>
<evidence type="ECO:0000256" key="6">
    <source>
        <dbReference type="ARBA" id="ARBA00023277"/>
    </source>
</evidence>
<evidence type="ECO:0000256" key="5">
    <source>
        <dbReference type="ARBA" id="ARBA00022840"/>
    </source>
</evidence>